<dbReference type="InterPro" id="IPR024253">
    <property type="entry name" value="Phosducin_thioredoxin-like_dom"/>
</dbReference>
<dbReference type="PRINTS" id="PR00677">
    <property type="entry name" value="PHOSDUCIN"/>
</dbReference>
<dbReference type="Gene3D" id="3.40.30.10">
    <property type="entry name" value="Glutaredoxin"/>
    <property type="match status" value="1"/>
</dbReference>
<dbReference type="InterPro" id="IPR051498">
    <property type="entry name" value="Phosducin-like_chap/apop_reg"/>
</dbReference>
<name>A0A8J4Q4Z0_9MYCE</name>
<protein>
    <recommendedName>
        <fullName evidence="3">Phosducin domain-containing protein</fullName>
    </recommendedName>
</protein>
<accession>A0A8J4Q4Z0</accession>
<evidence type="ECO:0000313" key="5">
    <source>
        <dbReference type="Proteomes" id="UP000695562"/>
    </source>
</evidence>
<dbReference type="EMBL" id="AJWJ01000005">
    <property type="protein sequence ID" value="KAF2078402.1"/>
    <property type="molecule type" value="Genomic_DNA"/>
</dbReference>
<comment type="caution">
    <text evidence="4">The sequence shown here is derived from an EMBL/GenBank/DDBJ whole genome shotgun (WGS) entry which is preliminary data.</text>
</comment>
<dbReference type="GO" id="GO:0008277">
    <property type="term" value="P:regulation of G protein-coupled receptor signaling pathway"/>
    <property type="evidence" value="ECO:0007669"/>
    <property type="project" value="InterPro"/>
</dbReference>
<dbReference type="Gene3D" id="1.10.168.10">
    <property type="entry name" value="Phosducin, domain 2"/>
    <property type="match status" value="1"/>
</dbReference>
<evidence type="ECO:0000256" key="1">
    <source>
        <dbReference type="ARBA" id="ARBA00009686"/>
    </source>
</evidence>
<dbReference type="Pfam" id="PF02114">
    <property type="entry name" value="Phosducin"/>
    <property type="match status" value="1"/>
</dbReference>
<feature type="region of interest" description="Disordered" evidence="2">
    <location>
        <begin position="17"/>
        <end position="59"/>
    </location>
</feature>
<dbReference type="CDD" id="cd02987">
    <property type="entry name" value="Phd_like_Phd"/>
    <property type="match status" value="1"/>
</dbReference>
<dbReference type="GO" id="GO:0006457">
    <property type="term" value="P:protein folding"/>
    <property type="evidence" value="ECO:0007669"/>
    <property type="project" value="TreeGrafter"/>
</dbReference>
<dbReference type="PANTHER" id="PTHR45809:SF2">
    <property type="entry name" value="PHOSDUCIN-LIKE PROTEIN 1"/>
    <property type="match status" value="1"/>
</dbReference>
<evidence type="ECO:0000256" key="2">
    <source>
        <dbReference type="SAM" id="MobiDB-lite"/>
    </source>
</evidence>
<evidence type="ECO:0000259" key="3">
    <source>
        <dbReference type="Pfam" id="PF02114"/>
    </source>
</evidence>
<dbReference type="InterPro" id="IPR036249">
    <property type="entry name" value="Thioredoxin-like_sf"/>
</dbReference>
<organism evidence="4 5">
    <name type="scientific">Polysphondylium violaceum</name>
    <dbReference type="NCBI Taxonomy" id="133409"/>
    <lineage>
        <taxon>Eukaryota</taxon>
        <taxon>Amoebozoa</taxon>
        <taxon>Evosea</taxon>
        <taxon>Eumycetozoa</taxon>
        <taxon>Dictyostelia</taxon>
        <taxon>Dictyosteliales</taxon>
        <taxon>Dictyosteliaceae</taxon>
        <taxon>Polysphondylium</taxon>
    </lineage>
</organism>
<dbReference type="PANTHER" id="PTHR45809">
    <property type="entry name" value="VIRAL IAP-ASSOCIATED FACTOR HOMOLOG"/>
    <property type="match status" value="1"/>
</dbReference>
<feature type="compositionally biased region" description="Basic and acidic residues" evidence="2">
    <location>
        <begin position="17"/>
        <end position="27"/>
    </location>
</feature>
<dbReference type="AlphaFoldDB" id="A0A8J4Q4Z0"/>
<gene>
    <name evidence="4" type="ORF">CYY_000269</name>
</gene>
<dbReference type="InterPro" id="IPR001200">
    <property type="entry name" value="Phosducin"/>
</dbReference>
<dbReference type="InterPro" id="IPR023196">
    <property type="entry name" value="Phosducin_N_dom_sf"/>
</dbReference>
<dbReference type="OrthoDB" id="45518at2759"/>
<proteinExistence type="inferred from homology"/>
<evidence type="ECO:0000313" key="4">
    <source>
        <dbReference type="EMBL" id="KAF2078402.1"/>
    </source>
</evidence>
<comment type="similarity">
    <text evidence="1">Belongs to the phosducin family.</text>
</comment>
<dbReference type="Proteomes" id="UP000695562">
    <property type="component" value="Unassembled WGS sequence"/>
</dbReference>
<sequence length="308" mass="35044">MEQNIANALLSKYGDAIAEKSDIRHDDSGDEGDYSDDNINNCCDDDGHRHDANEPDVDAMSDEQYVEYVQSKNKGSNRAGGNTGIKGVLGDYAEFREQQKQAYKDKMAANRAMLERMAFTTRDQPENKVEDELDSDEEDLERIRKARLEQWKSKQSKQDNSVPKNKVFGYLKQITSHEYVDEIDNEPPNVFVIIHLFQSYVPACVLLNNYLGQMAVKYRSIKFLKILSTEAKSNYHDAALPSLLVYIGGKLLVSFIPITEELGNTFDKEDIELLLSSYDIIPNPNQAKRWETSLATKSKNLSDDDYDD</sequence>
<feature type="domain" description="Phosducin" evidence="3">
    <location>
        <begin position="134"/>
        <end position="284"/>
    </location>
</feature>
<reference evidence="4" key="1">
    <citation type="submission" date="2020-01" db="EMBL/GenBank/DDBJ databases">
        <title>Development of genomics and gene disruption for Polysphondylium violaceum indicates a role for the polyketide synthase stlB in stalk morphogenesis.</title>
        <authorList>
            <person name="Narita B."/>
            <person name="Kawabe Y."/>
            <person name="Kin K."/>
            <person name="Saito T."/>
            <person name="Gibbs R."/>
            <person name="Kuspa A."/>
            <person name="Muzny D."/>
            <person name="Queller D."/>
            <person name="Richards S."/>
            <person name="Strassman J."/>
            <person name="Sucgang R."/>
            <person name="Worley K."/>
            <person name="Schaap P."/>
        </authorList>
    </citation>
    <scope>NUCLEOTIDE SEQUENCE</scope>
    <source>
        <strain evidence="4">QSvi11</strain>
    </source>
</reference>
<dbReference type="SUPFAM" id="SSF52833">
    <property type="entry name" value="Thioredoxin-like"/>
    <property type="match status" value="1"/>
</dbReference>
<dbReference type="GO" id="GO:0005737">
    <property type="term" value="C:cytoplasm"/>
    <property type="evidence" value="ECO:0007669"/>
    <property type="project" value="TreeGrafter"/>
</dbReference>
<keyword evidence="5" id="KW-1185">Reference proteome</keyword>
<feature type="region of interest" description="Disordered" evidence="2">
    <location>
        <begin position="120"/>
        <end position="139"/>
    </location>
</feature>